<dbReference type="SUPFAM" id="SSF55729">
    <property type="entry name" value="Acyl-CoA N-acyltransferases (Nat)"/>
    <property type="match status" value="1"/>
</dbReference>
<evidence type="ECO:0000313" key="2">
    <source>
        <dbReference type="EMBL" id="WAX55525.1"/>
    </source>
</evidence>
<protein>
    <submittedName>
        <fullName evidence="2">GNAT family N-acetyltransferase</fullName>
    </submittedName>
</protein>
<dbReference type="InterPro" id="IPR016181">
    <property type="entry name" value="Acyl_CoA_acyltransferase"/>
</dbReference>
<sequence length="166" mass="18679">MPIVTTARLSLREMTDQDLDDMADLLGDEQVMRYYPRPKTRAEAQDWISWNRRLYEEHGFGLWIISLTETGEFVGDCGLTIQQVDGASEVELGYHVRTGCQRRGYATEAAATCRDLARERFGVARLIAITNPANGPSRAVAEKIGLRLEKHARVHGEDRAIYAAQL</sequence>
<dbReference type="Pfam" id="PF13302">
    <property type="entry name" value="Acetyltransf_3"/>
    <property type="match status" value="1"/>
</dbReference>
<dbReference type="EMBL" id="CP097463">
    <property type="protein sequence ID" value="WAX55525.1"/>
    <property type="molecule type" value="Genomic_DNA"/>
</dbReference>
<dbReference type="Gene3D" id="3.40.630.30">
    <property type="match status" value="1"/>
</dbReference>
<dbReference type="PROSITE" id="PS51186">
    <property type="entry name" value="GNAT"/>
    <property type="match status" value="1"/>
</dbReference>
<reference evidence="2" key="1">
    <citation type="submission" date="2022-05" db="EMBL/GenBank/DDBJ databases">
        <title>Jatrophihabitans sp. SB3-54 whole genome sequence.</title>
        <authorList>
            <person name="Suh M.K."/>
            <person name="Eom M.K."/>
            <person name="Kim J.S."/>
            <person name="Kim H.S."/>
            <person name="Do H.E."/>
            <person name="Shin Y.K."/>
            <person name="Lee J.-S."/>
        </authorList>
    </citation>
    <scope>NUCLEOTIDE SEQUENCE</scope>
    <source>
        <strain evidence="2">SB3-54</strain>
    </source>
</reference>
<dbReference type="Proteomes" id="UP001164693">
    <property type="component" value="Chromosome"/>
</dbReference>
<dbReference type="InterPro" id="IPR051531">
    <property type="entry name" value="N-acetyltransferase"/>
</dbReference>
<dbReference type="InterPro" id="IPR000182">
    <property type="entry name" value="GNAT_dom"/>
</dbReference>
<proteinExistence type="predicted"/>
<evidence type="ECO:0000259" key="1">
    <source>
        <dbReference type="PROSITE" id="PS51186"/>
    </source>
</evidence>
<evidence type="ECO:0000313" key="3">
    <source>
        <dbReference type="Proteomes" id="UP001164693"/>
    </source>
</evidence>
<dbReference type="PANTHER" id="PTHR43792">
    <property type="entry name" value="GNAT FAMILY, PUTATIVE (AFU_ORTHOLOGUE AFUA_3G00765)-RELATED-RELATED"/>
    <property type="match status" value="1"/>
</dbReference>
<name>A0ABY7JSH9_9ACTN</name>
<accession>A0ABY7JSH9</accession>
<gene>
    <name evidence="2" type="ORF">M6B22_13340</name>
</gene>
<dbReference type="PANTHER" id="PTHR43792:SF1">
    <property type="entry name" value="N-ACETYLTRANSFERASE DOMAIN-CONTAINING PROTEIN"/>
    <property type="match status" value="1"/>
</dbReference>
<keyword evidence="3" id="KW-1185">Reference proteome</keyword>
<feature type="domain" description="N-acetyltransferase" evidence="1">
    <location>
        <begin position="9"/>
        <end position="166"/>
    </location>
</feature>
<organism evidence="2 3">
    <name type="scientific">Jatrophihabitans cynanchi</name>
    <dbReference type="NCBI Taxonomy" id="2944128"/>
    <lineage>
        <taxon>Bacteria</taxon>
        <taxon>Bacillati</taxon>
        <taxon>Actinomycetota</taxon>
        <taxon>Actinomycetes</taxon>
        <taxon>Jatrophihabitantales</taxon>
        <taxon>Jatrophihabitantaceae</taxon>
        <taxon>Jatrophihabitans</taxon>
    </lineage>
</organism>